<evidence type="ECO:0000256" key="2">
    <source>
        <dbReference type="ARBA" id="ARBA00009677"/>
    </source>
</evidence>
<dbReference type="PIRSF" id="PIRSF002889">
    <property type="entry name" value="Rod_FlgB"/>
    <property type="match status" value="1"/>
</dbReference>
<evidence type="ECO:0000256" key="6">
    <source>
        <dbReference type="PIRNR" id="PIRNR002889"/>
    </source>
</evidence>
<keyword evidence="8" id="KW-0969">Cilium</keyword>
<name>A0A0C6FPJ8_9HYPH</name>
<dbReference type="RefSeq" id="WP_060850202.1">
    <property type="nucleotide sequence ID" value="NZ_AP014705.1"/>
</dbReference>
<feature type="domain" description="Flagellar basal body rod protein N-terminal" evidence="7">
    <location>
        <begin position="13"/>
        <end position="39"/>
    </location>
</feature>
<dbReference type="EMBL" id="AP014705">
    <property type="protein sequence ID" value="BAQ49057.1"/>
    <property type="molecule type" value="Genomic_DNA"/>
</dbReference>
<keyword evidence="8" id="KW-0282">Flagellum</keyword>
<dbReference type="GO" id="GO:0071973">
    <property type="term" value="P:bacterial-type flagellum-dependent cell motility"/>
    <property type="evidence" value="ECO:0007669"/>
    <property type="project" value="InterPro"/>
</dbReference>
<comment type="function">
    <text evidence="5 6">Structural component of flagellum, the bacterial motility apparatus. Part of the rod structure of flagellar basal body.</text>
</comment>
<proteinExistence type="inferred from homology"/>
<dbReference type="InterPro" id="IPR001444">
    <property type="entry name" value="Flag_bb_rod_N"/>
</dbReference>
<comment type="similarity">
    <text evidence="2 6">Belongs to the flagella basal body rod proteins family.</text>
</comment>
<comment type="subcellular location">
    <subcellularLocation>
        <location evidence="1 6">Bacterial flagellum basal body</location>
    </subcellularLocation>
</comment>
<evidence type="ECO:0000256" key="5">
    <source>
        <dbReference type="ARBA" id="ARBA00024934"/>
    </source>
</evidence>
<comment type="subunit">
    <text evidence="6">The basal body constitutes a major portion of the flagellar organelle and consists of a number of rings mounted on a central rod.</text>
</comment>
<dbReference type="Proteomes" id="UP000061432">
    <property type="component" value="Plasmid pMaq22A_1p"/>
</dbReference>
<dbReference type="OrthoDB" id="9788334at2"/>
<protein>
    <recommendedName>
        <fullName evidence="3 6">Flagellar basal body rod protein FlgB</fullName>
    </recommendedName>
</protein>
<dbReference type="PATRIC" id="fig|270351.10.peg.6089"/>
<dbReference type="AlphaFoldDB" id="A0A0C6FPJ8"/>
<keyword evidence="8" id="KW-0614">Plasmid</keyword>
<evidence type="ECO:0000256" key="1">
    <source>
        <dbReference type="ARBA" id="ARBA00004117"/>
    </source>
</evidence>
<keyword evidence="4 6" id="KW-0975">Bacterial flagellum</keyword>
<dbReference type="GO" id="GO:0030694">
    <property type="term" value="C:bacterial-type flagellum basal body, rod"/>
    <property type="evidence" value="ECO:0007669"/>
    <property type="project" value="InterPro"/>
</dbReference>
<evidence type="ECO:0000259" key="7">
    <source>
        <dbReference type="Pfam" id="PF00460"/>
    </source>
</evidence>
<accession>A0A0C6FPJ8</accession>
<organism evidence="8 9">
    <name type="scientific">Methylobacterium aquaticum</name>
    <dbReference type="NCBI Taxonomy" id="270351"/>
    <lineage>
        <taxon>Bacteria</taxon>
        <taxon>Pseudomonadati</taxon>
        <taxon>Pseudomonadota</taxon>
        <taxon>Alphaproteobacteria</taxon>
        <taxon>Hyphomicrobiales</taxon>
        <taxon>Methylobacteriaceae</taxon>
        <taxon>Methylobacterium</taxon>
    </lineage>
</organism>
<geneLocation type="plasmid" evidence="9">
    <name>pMaq22A_1p DNA</name>
</geneLocation>
<reference evidence="8 9" key="1">
    <citation type="journal article" date="2015" name="Genome Announc.">
        <title>Complete Genome Sequence of Methylobacterium aquaticum Strain 22A, Isolated from Racomitrium japonicum Moss.</title>
        <authorList>
            <person name="Tani A."/>
            <person name="Ogura Y."/>
            <person name="Hayashi T."/>
            <person name="Kimbara K."/>
        </authorList>
    </citation>
    <scope>NUCLEOTIDE SEQUENCE [LARGE SCALE GENOMIC DNA]</scope>
    <source>
        <strain evidence="8 9">MA-22A</strain>
        <plasmid evidence="9">Plasmid pMaq22A_1p DNA</plasmid>
    </source>
</reference>
<gene>
    <name evidence="8" type="primary">flgB</name>
    <name evidence="8" type="ORF">Maq22A_1p33845</name>
</gene>
<reference evidence="9" key="2">
    <citation type="submission" date="2015-01" db="EMBL/GenBank/DDBJ databases">
        <title>Complete genome sequence of Methylobacterium aquaticum strain 22A.</title>
        <authorList>
            <person name="Tani A."/>
            <person name="Ogura Y."/>
            <person name="Hayashi T."/>
        </authorList>
    </citation>
    <scope>NUCLEOTIDE SEQUENCE [LARGE SCALE GENOMIC DNA]</scope>
    <source>
        <strain evidence="9">MA-22A</strain>
        <plasmid evidence="9">Plasmid pMaq22A_1p DNA</plasmid>
    </source>
</reference>
<evidence type="ECO:0000256" key="3">
    <source>
        <dbReference type="ARBA" id="ARBA00014376"/>
    </source>
</evidence>
<evidence type="ECO:0000313" key="8">
    <source>
        <dbReference type="EMBL" id="BAQ49057.1"/>
    </source>
</evidence>
<dbReference type="InterPro" id="IPR006300">
    <property type="entry name" value="FlgB"/>
</dbReference>
<keyword evidence="8" id="KW-0966">Cell projection</keyword>
<dbReference type="Pfam" id="PF00460">
    <property type="entry name" value="Flg_bb_rod"/>
    <property type="match status" value="1"/>
</dbReference>
<evidence type="ECO:0000313" key="9">
    <source>
        <dbReference type="Proteomes" id="UP000061432"/>
    </source>
</evidence>
<sequence>MSVTDLPIVAMLRNRMQWQQTRQKVLAENVANADTPGFRARELKAPRFQLDGSVAAASLPGIGLERTSGVHLAGSGQAAPSEERTGTRFEMMPSGNAVSLEDEMLKAADNQSDYQLASLLYRKSLQTLRTAVGR</sequence>
<evidence type="ECO:0000256" key="4">
    <source>
        <dbReference type="ARBA" id="ARBA00023143"/>
    </source>
</evidence>
<dbReference type="KEGG" id="maqu:Maq22A_1p33845"/>
<dbReference type="NCBIfam" id="NF004654">
    <property type="entry name" value="PRK06004.1"/>
    <property type="match status" value="1"/>
</dbReference>